<evidence type="ECO:0000256" key="2">
    <source>
        <dbReference type="ARBA" id="ARBA00022475"/>
    </source>
</evidence>
<comment type="subcellular location">
    <subcellularLocation>
        <location evidence="1">Cell membrane</location>
        <topology evidence="1">Multi-pass membrane protein</topology>
    </subcellularLocation>
</comment>
<dbReference type="AlphaFoldDB" id="A0A1Q9LBN6"/>
<protein>
    <recommendedName>
        <fullName evidence="7">DUF202 domain-containing protein</fullName>
    </recommendedName>
</protein>
<evidence type="ECO:0000256" key="1">
    <source>
        <dbReference type="ARBA" id="ARBA00004651"/>
    </source>
</evidence>
<sequence>MGRWAERVRVTEGEEPDYRFSLANERTFLSWIRTSLALLAGGVAVSQYLPGVPAGLRLAVALLLIALGVVLAALSLARWRRVERAMRLREPLPQTTQLPALTLGITAVAVGVLVLVLASAR</sequence>
<evidence type="ECO:0000256" key="5">
    <source>
        <dbReference type="ARBA" id="ARBA00023136"/>
    </source>
</evidence>
<keyword evidence="4 6" id="KW-1133">Transmembrane helix</keyword>
<keyword evidence="3 6" id="KW-0812">Transmembrane</keyword>
<name>A0A1Q9LBN6_9PSEU</name>
<feature type="transmembrane region" description="Helical" evidence="6">
    <location>
        <begin position="55"/>
        <end position="77"/>
    </location>
</feature>
<evidence type="ECO:0000313" key="9">
    <source>
        <dbReference type="Proteomes" id="UP000186040"/>
    </source>
</evidence>
<evidence type="ECO:0000259" key="7">
    <source>
        <dbReference type="Pfam" id="PF02656"/>
    </source>
</evidence>
<dbReference type="PANTHER" id="PTHR34187:SF2">
    <property type="entry name" value="DUF202 DOMAIN-CONTAINING PROTEIN"/>
    <property type="match status" value="1"/>
</dbReference>
<keyword evidence="5 6" id="KW-0472">Membrane</keyword>
<feature type="transmembrane region" description="Helical" evidence="6">
    <location>
        <begin position="28"/>
        <end position="49"/>
    </location>
</feature>
<dbReference type="InterPro" id="IPR052053">
    <property type="entry name" value="IM_YidH-like"/>
</dbReference>
<dbReference type="RefSeq" id="WP_075978618.1">
    <property type="nucleotide sequence ID" value="NZ_MKQR01000032.1"/>
</dbReference>
<evidence type="ECO:0000313" key="8">
    <source>
        <dbReference type="EMBL" id="OLR89434.1"/>
    </source>
</evidence>
<dbReference type="STRING" id="1193682.BJP25_04920"/>
<feature type="transmembrane region" description="Helical" evidence="6">
    <location>
        <begin position="98"/>
        <end position="120"/>
    </location>
</feature>
<evidence type="ECO:0000256" key="3">
    <source>
        <dbReference type="ARBA" id="ARBA00022692"/>
    </source>
</evidence>
<feature type="domain" description="DUF202" evidence="7">
    <location>
        <begin position="19"/>
        <end position="85"/>
    </location>
</feature>
<keyword evidence="9" id="KW-1185">Reference proteome</keyword>
<accession>A0A1Q9LBN6</accession>
<reference evidence="8 9" key="1">
    <citation type="submission" date="2016-10" db="EMBL/GenBank/DDBJ databases">
        <title>The Draft Genome Sequence of Actinokineospora bangkokensis 44EHWT reveals the biosynthetic pathway of antifungal compounds Thailandins with unusual extender unit butylmalonyl-CoA.</title>
        <authorList>
            <person name="Greule A."/>
            <person name="Intra B."/>
            <person name="Flemming S."/>
            <person name="Rommel M.G."/>
            <person name="Panbangred W."/>
            <person name="Bechthold A."/>
        </authorList>
    </citation>
    <scope>NUCLEOTIDE SEQUENCE [LARGE SCALE GENOMIC DNA]</scope>
    <source>
        <strain evidence="8 9">44EHW</strain>
    </source>
</reference>
<proteinExistence type="predicted"/>
<dbReference type="OrthoDB" id="582337at2"/>
<dbReference type="PANTHER" id="PTHR34187">
    <property type="entry name" value="FGR18P"/>
    <property type="match status" value="1"/>
</dbReference>
<dbReference type="Proteomes" id="UP000186040">
    <property type="component" value="Unassembled WGS sequence"/>
</dbReference>
<keyword evidence="2" id="KW-1003">Cell membrane</keyword>
<evidence type="ECO:0000256" key="4">
    <source>
        <dbReference type="ARBA" id="ARBA00022989"/>
    </source>
</evidence>
<evidence type="ECO:0000256" key="6">
    <source>
        <dbReference type="SAM" id="Phobius"/>
    </source>
</evidence>
<gene>
    <name evidence="8" type="ORF">BJP25_04920</name>
</gene>
<organism evidence="8 9">
    <name type="scientific">Actinokineospora bangkokensis</name>
    <dbReference type="NCBI Taxonomy" id="1193682"/>
    <lineage>
        <taxon>Bacteria</taxon>
        <taxon>Bacillati</taxon>
        <taxon>Actinomycetota</taxon>
        <taxon>Actinomycetes</taxon>
        <taxon>Pseudonocardiales</taxon>
        <taxon>Pseudonocardiaceae</taxon>
        <taxon>Actinokineospora</taxon>
    </lineage>
</organism>
<dbReference type="GO" id="GO:0005886">
    <property type="term" value="C:plasma membrane"/>
    <property type="evidence" value="ECO:0007669"/>
    <property type="project" value="UniProtKB-SubCell"/>
</dbReference>
<dbReference type="Pfam" id="PF02656">
    <property type="entry name" value="DUF202"/>
    <property type="match status" value="1"/>
</dbReference>
<dbReference type="EMBL" id="MKQR01000032">
    <property type="protein sequence ID" value="OLR89434.1"/>
    <property type="molecule type" value="Genomic_DNA"/>
</dbReference>
<dbReference type="InterPro" id="IPR003807">
    <property type="entry name" value="DUF202"/>
</dbReference>
<comment type="caution">
    <text evidence="8">The sequence shown here is derived from an EMBL/GenBank/DDBJ whole genome shotgun (WGS) entry which is preliminary data.</text>
</comment>